<evidence type="ECO:0000313" key="1">
    <source>
        <dbReference type="EMBL" id="SDC32443.1"/>
    </source>
</evidence>
<sequence>MIDLIATDLDGTLLQTNGDISDGNREAIQYAQSKGIEVVVATGRSFESAKRPLDRAGLNCPIICLNGANSYNKEGEQVLTIDMNKDLIQAIIQTVEKENAYLELYTNHGIYSKDLTDFKDVLINMLLSNHPEVSREEVEKRANQRFQEETFIFTEDLSSILMDERVHIYKALAFSIEADALERIRRSLDGSDGLKMTSSGVDNIEFNHPEAQKGITLKKWIQPKSIDPKNVLAIGDNYNDLSMLEWVGYSIAMDNADLAIKQKCFDTTASNDEDGVKQAIYKYINN</sequence>
<proteinExistence type="predicted"/>
<evidence type="ECO:0008006" key="3">
    <source>
        <dbReference type="Google" id="ProtNLM"/>
    </source>
</evidence>
<dbReference type="InterPro" id="IPR006379">
    <property type="entry name" value="HAD-SF_hydro_IIB"/>
</dbReference>
<dbReference type="SFLD" id="SFLDS00003">
    <property type="entry name" value="Haloacid_Dehalogenase"/>
    <property type="match status" value="1"/>
</dbReference>
<dbReference type="Pfam" id="PF08282">
    <property type="entry name" value="Hydrolase_3"/>
    <property type="match status" value="1"/>
</dbReference>
<dbReference type="CDD" id="cd07516">
    <property type="entry name" value="HAD_Pase"/>
    <property type="match status" value="1"/>
</dbReference>
<accession>A0A1G6KN93</accession>
<dbReference type="AlphaFoldDB" id="A0A1G6KN93"/>
<dbReference type="SFLD" id="SFLDG01140">
    <property type="entry name" value="C2.B:_Phosphomannomutase_and_P"/>
    <property type="match status" value="1"/>
</dbReference>
<reference evidence="2" key="1">
    <citation type="submission" date="2016-09" db="EMBL/GenBank/DDBJ databases">
        <authorList>
            <person name="Varghese N."/>
            <person name="Submissions S."/>
        </authorList>
    </citation>
    <scope>NUCLEOTIDE SEQUENCE [LARGE SCALE GENOMIC DNA]</scope>
    <source>
        <strain evidence="2">S5</strain>
    </source>
</reference>
<dbReference type="NCBIfam" id="TIGR00099">
    <property type="entry name" value="Cof-subfamily"/>
    <property type="match status" value="1"/>
</dbReference>
<name>A0A1G6KN93_9BACI</name>
<dbReference type="InterPro" id="IPR000150">
    <property type="entry name" value="Cof"/>
</dbReference>
<dbReference type="InterPro" id="IPR023214">
    <property type="entry name" value="HAD_sf"/>
</dbReference>
<dbReference type="GO" id="GO:0000287">
    <property type="term" value="F:magnesium ion binding"/>
    <property type="evidence" value="ECO:0007669"/>
    <property type="project" value="TreeGrafter"/>
</dbReference>
<dbReference type="STRING" id="1612202.SAMN05421734_106147"/>
<dbReference type="NCBIfam" id="TIGR01484">
    <property type="entry name" value="HAD-SF-IIB"/>
    <property type="match status" value="1"/>
</dbReference>
<dbReference type="SUPFAM" id="SSF56784">
    <property type="entry name" value="HAD-like"/>
    <property type="match status" value="1"/>
</dbReference>
<dbReference type="EMBL" id="FMYI01000006">
    <property type="protein sequence ID" value="SDC32443.1"/>
    <property type="molecule type" value="Genomic_DNA"/>
</dbReference>
<dbReference type="PANTHER" id="PTHR10000">
    <property type="entry name" value="PHOSPHOSERINE PHOSPHATASE"/>
    <property type="match status" value="1"/>
</dbReference>
<dbReference type="PANTHER" id="PTHR10000:SF55">
    <property type="entry name" value="5-AMINO-6-(5-PHOSPHO-D-RIBITYLAMINO)URACIL PHOSPHATASE YCSE"/>
    <property type="match status" value="1"/>
</dbReference>
<dbReference type="RefSeq" id="WP_090796046.1">
    <property type="nucleotide sequence ID" value="NZ_FMYI01000006.1"/>
</dbReference>
<dbReference type="GO" id="GO:0016791">
    <property type="term" value="F:phosphatase activity"/>
    <property type="evidence" value="ECO:0007669"/>
    <property type="project" value="TreeGrafter"/>
</dbReference>
<evidence type="ECO:0000313" key="2">
    <source>
        <dbReference type="Proteomes" id="UP000242949"/>
    </source>
</evidence>
<dbReference type="Proteomes" id="UP000242949">
    <property type="component" value="Unassembled WGS sequence"/>
</dbReference>
<dbReference type="Gene3D" id="3.40.50.1000">
    <property type="entry name" value="HAD superfamily/HAD-like"/>
    <property type="match status" value="1"/>
</dbReference>
<keyword evidence="2" id="KW-1185">Reference proteome</keyword>
<dbReference type="GO" id="GO:0005829">
    <property type="term" value="C:cytosol"/>
    <property type="evidence" value="ECO:0007669"/>
    <property type="project" value="TreeGrafter"/>
</dbReference>
<gene>
    <name evidence="1" type="ORF">SAMN05421734_106147</name>
</gene>
<dbReference type="Gene3D" id="3.30.1240.10">
    <property type="match status" value="1"/>
</dbReference>
<protein>
    <recommendedName>
        <fullName evidence="3">Cof subfamily of IIB subfamily of haloacid dehalogenase superfamily/HAD-superfamily hydrolase, subfamily IIB</fullName>
    </recommendedName>
</protein>
<dbReference type="PROSITE" id="PS01229">
    <property type="entry name" value="COF_2"/>
    <property type="match status" value="1"/>
</dbReference>
<dbReference type="OrthoDB" id="9806027at2"/>
<dbReference type="InterPro" id="IPR036412">
    <property type="entry name" value="HAD-like_sf"/>
</dbReference>
<organism evidence="1 2">
    <name type="scientific">Pelagirhabdus alkalitolerans</name>
    <dbReference type="NCBI Taxonomy" id="1612202"/>
    <lineage>
        <taxon>Bacteria</taxon>
        <taxon>Bacillati</taxon>
        <taxon>Bacillota</taxon>
        <taxon>Bacilli</taxon>
        <taxon>Bacillales</taxon>
        <taxon>Bacillaceae</taxon>
        <taxon>Pelagirhabdus</taxon>
    </lineage>
</organism>